<dbReference type="GO" id="GO:0004553">
    <property type="term" value="F:hydrolase activity, hydrolyzing O-glycosyl compounds"/>
    <property type="evidence" value="ECO:0007669"/>
    <property type="project" value="InterPro"/>
</dbReference>
<evidence type="ECO:0000256" key="9">
    <source>
        <dbReference type="PIRSR" id="PIRSR001100-2"/>
    </source>
</evidence>
<evidence type="ECO:0000256" key="10">
    <source>
        <dbReference type="PROSITE-ProRule" id="PRU10056"/>
    </source>
</evidence>
<evidence type="ECO:0000256" key="7">
    <source>
        <dbReference type="ARBA" id="ARBA00023326"/>
    </source>
</evidence>
<reference evidence="12 13" key="1">
    <citation type="submission" date="2016-10" db="EMBL/GenBank/DDBJ databases">
        <authorList>
            <person name="de Groot N.N."/>
        </authorList>
    </citation>
    <scope>NUCLEOTIDE SEQUENCE [LARGE SCALE GENOMIC DNA]</scope>
    <source>
        <strain evidence="12 13">DSM 44149</strain>
    </source>
</reference>
<dbReference type="Pfam" id="PF01341">
    <property type="entry name" value="Glyco_hydro_6"/>
    <property type="match status" value="1"/>
</dbReference>
<gene>
    <name evidence="12" type="ORF">SAMN04489726_5440</name>
</gene>
<keyword evidence="4" id="KW-1015">Disulfide bond</keyword>
<dbReference type="PROSITE" id="PS00655">
    <property type="entry name" value="GLYCOSYL_HYDROL_F6_1"/>
    <property type="match status" value="1"/>
</dbReference>
<name>A0A1G9ZDC3_ALLAB</name>
<dbReference type="InterPro" id="IPR001524">
    <property type="entry name" value="Glyco_hydro_6_CS"/>
</dbReference>
<evidence type="ECO:0000256" key="5">
    <source>
        <dbReference type="ARBA" id="ARBA00023277"/>
    </source>
</evidence>
<evidence type="ECO:0000313" key="13">
    <source>
        <dbReference type="Proteomes" id="UP000183376"/>
    </source>
</evidence>
<dbReference type="InterPro" id="IPR016288">
    <property type="entry name" value="Beta_cellobiohydrolase"/>
</dbReference>
<dbReference type="eggNOG" id="COG5297">
    <property type="taxonomic scope" value="Bacteria"/>
</dbReference>
<comment type="similarity">
    <text evidence="11">Belongs to the glycosyl hydrolase family 6.</text>
</comment>
<evidence type="ECO:0000256" key="3">
    <source>
        <dbReference type="ARBA" id="ARBA00023001"/>
    </source>
</evidence>
<dbReference type="PANTHER" id="PTHR34876:SF4">
    <property type="entry name" value="1,4-BETA-D-GLUCAN CELLOBIOHYDROLASE C-RELATED"/>
    <property type="match status" value="1"/>
</dbReference>
<feature type="binding site" evidence="9">
    <location>
        <position position="199"/>
    </location>
    <ligand>
        <name>substrate</name>
    </ligand>
</feature>
<dbReference type="PRINTS" id="PR00733">
    <property type="entry name" value="GLHYDRLASE6"/>
</dbReference>
<feature type="binding site" evidence="9">
    <location>
        <position position="79"/>
    </location>
    <ligand>
        <name>substrate</name>
    </ligand>
</feature>
<dbReference type="InterPro" id="IPR036434">
    <property type="entry name" value="Beta_cellobiohydrolase_sf"/>
</dbReference>
<sequence length="323" mass="33796">MWSFLGLKRAETMSGMKRMIATALAAVGMALGAVPAAANADAFYVDPTSNPAKWVEANGGDPRAVQIKSAIADKPMAKWFGNWNADIRADVSAYVRAALAAKRLPVLVAYNIPGRDCGSHSGGGAGSPAAYRTWSSAFASAIGTLPAVVVIEPDAVAQLDCLADPQKQVRLDLLKHIASELKTKAPNAFTYLDGGNSSWIPAPEMARRLISAGIGDTRGFAVNVSNYRTTAESARYGGDVVAHLGQKKSFVIDVSRNGNGSNGQWCNPAGRKLGEAPRLGAAPAEMLLWVKVPGDSDGECGIAPTTPAGRFTPEIAMRLITGS</sequence>
<feature type="binding site" evidence="9">
    <location>
        <position position="291"/>
    </location>
    <ligand>
        <name>substrate</name>
    </ligand>
</feature>
<dbReference type="PANTHER" id="PTHR34876">
    <property type="match status" value="1"/>
</dbReference>
<keyword evidence="2 11" id="KW-0378">Hydrolase</keyword>
<protein>
    <recommendedName>
        <fullName evidence="11">Glucanase</fullName>
        <ecNumber evidence="11">3.2.1.-</ecNumber>
    </recommendedName>
</protein>
<feature type="binding site" evidence="9">
    <location>
        <position position="265"/>
    </location>
    <ligand>
        <name>substrate</name>
    </ligand>
</feature>
<keyword evidence="1 11" id="KW-0732">Signal</keyword>
<evidence type="ECO:0000256" key="4">
    <source>
        <dbReference type="ARBA" id="ARBA00023157"/>
    </source>
</evidence>
<keyword evidence="5 11" id="KW-0119">Carbohydrate metabolism</keyword>
<feature type="active site" description="Proton acceptor" evidence="8">
    <location>
        <position position="297"/>
    </location>
</feature>
<evidence type="ECO:0000313" key="12">
    <source>
        <dbReference type="EMBL" id="SDN19440.1"/>
    </source>
</evidence>
<feature type="binding site" evidence="9">
    <location>
        <position position="226"/>
    </location>
    <ligand>
        <name>substrate</name>
    </ligand>
</feature>
<dbReference type="Proteomes" id="UP000183376">
    <property type="component" value="Chromosome I"/>
</dbReference>
<feature type="active site" description="Proton donor" evidence="8">
    <location>
        <position position="154"/>
    </location>
</feature>
<dbReference type="STRING" id="211114.SAMN04489726_5440"/>
<evidence type="ECO:0000256" key="8">
    <source>
        <dbReference type="PIRSR" id="PIRSR001100-1"/>
    </source>
</evidence>
<keyword evidence="6 11" id="KW-0326">Glycosidase</keyword>
<keyword evidence="7 11" id="KW-0624">Polysaccharide degradation</keyword>
<feature type="signal peptide" evidence="11">
    <location>
        <begin position="1"/>
        <end position="40"/>
    </location>
</feature>
<evidence type="ECO:0000256" key="2">
    <source>
        <dbReference type="ARBA" id="ARBA00022801"/>
    </source>
</evidence>
<keyword evidence="3 11" id="KW-0136">Cellulose degradation</keyword>
<evidence type="ECO:0000256" key="11">
    <source>
        <dbReference type="RuleBase" id="RU361186"/>
    </source>
</evidence>
<proteinExistence type="inferred from homology"/>
<dbReference type="GO" id="GO:0030245">
    <property type="term" value="P:cellulose catabolic process"/>
    <property type="evidence" value="ECO:0007669"/>
    <property type="project" value="UniProtKB-KW"/>
</dbReference>
<dbReference type="AlphaFoldDB" id="A0A1G9ZDC3"/>
<dbReference type="Gene3D" id="3.20.20.40">
    <property type="entry name" value="1, 4-beta cellobiohydrolase"/>
    <property type="match status" value="1"/>
</dbReference>
<dbReference type="EMBL" id="LT629701">
    <property type="protein sequence ID" value="SDN19440.1"/>
    <property type="molecule type" value="Genomic_DNA"/>
</dbReference>
<dbReference type="SUPFAM" id="SSF51989">
    <property type="entry name" value="Glycosyl hydrolases family 6, cellulases"/>
    <property type="match status" value="1"/>
</dbReference>
<dbReference type="PIRSF" id="PIRSF001100">
    <property type="entry name" value="Beta_cellobiohydrolase"/>
    <property type="match status" value="1"/>
</dbReference>
<feature type="active site" evidence="10">
    <location>
        <position position="116"/>
    </location>
</feature>
<dbReference type="EC" id="3.2.1.-" evidence="11"/>
<evidence type="ECO:0000256" key="1">
    <source>
        <dbReference type="ARBA" id="ARBA00022729"/>
    </source>
</evidence>
<organism evidence="12 13">
    <name type="scientific">Allokutzneria albata</name>
    <name type="common">Kibdelosporangium albatum</name>
    <dbReference type="NCBI Taxonomy" id="211114"/>
    <lineage>
        <taxon>Bacteria</taxon>
        <taxon>Bacillati</taxon>
        <taxon>Actinomycetota</taxon>
        <taxon>Actinomycetes</taxon>
        <taxon>Pseudonocardiales</taxon>
        <taxon>Pseudonocardiaceae</taxon>
        <taxon>Allokutzneria</taxon>
    </lineage>
</organism>
<evidence type="ECO:0000256" key="6">
    <source>
        <dbReference type="ARBA" id="ARBA00023295"/>
    </source>
</evidence>
<accession>A0A1G9ZDC3</accession>
<feature type="chain" id="PRO_5039751839" description="Glucanase" evidence="11">
    <location>
        <begin position="41"/>
        <end position="323"/>
    </location>
</feature>
<keyword evidence="13" id="KW-1185">Reference proteome</keyword>